<keyword evidence="1" id="KW-0175">Coiled coil</keyword>
<feature type="domain" description="Helicase-associated" evidence="2">
    <location>
        <begin position="364"/>
        <end position="426"/>
    </location>
</feature>
<name>A0A7S4EFI3_9STRA</name>
<evidence type="ECO:0000313" key="3">
    <source>
        <dbReference type="EMBL" id="CAE0709045.1"/>
    </source>
</evidence>
<feature type="domain" description="Helicase-associated" evidence="2">
    <location>
        <begin position="285"/>
        <end position="351"/>
    </location>
</feature>
<dbReference type="AlphaFoldDB" id="A0A7S4EFI3"/>
<dbReference type="Pfam" id="PF03457">
    <property type="entry name" value="HA"/>
    <property type="match status" value="2"/>
</dbReference>
<dbReference type="InterPro" id="IPR005114">
    <property type="entry name" value="Helicase_assoc"/>
</dbReference>
<evidence type="ECO:0000256" key="1">
    <source>
        <dbReference type="SAM" id="Coils"/>
    </source>
</evidence>
<gene>
    <name evidence="3" type="ORF">PAUS00366_LOCUS1765</name>
</gene>
<proteinExistence type="predicted"/>
<reference evidence="3" key="1">
    <citation type="submission" date="2021-01" db="EMBL/GenBank/DDBJ databases">
        <authorList>
            <person name="Corre E."/>
            <person name="Pelletier E."/>
            <person name="Niang G."/>
            <person name="Scheremetjew M."/>
            <person name="Finn R."/>
            <person name="Kale V."/>
            <person name="Holt S."/>
            <person name="Cochrane G."/>
            <person name="Meng A."/>
            <person name="Brown T."/>
            <person name="Cohen L."/>
        </authorList>
    </citation>
    <scope>NUCLEOTIDE SEQUENCE</scope>
    <source>
        <strain evidence="3">10249 10 AB</strain>
    </source>
</reference>
<dbReference type="EMBL" id="HBIX01002367">
    <property type="protein sequence ID" value="CAE0709045.1"/>
    <property type="molecule type" value="Transcribed_RNA"/>
</dbReference>
<dbReference type="PANTHER" id="PTHR33418:SF1">
    <property type="entry name" value="HELICASE-ASSOCIATED DOMAIN-CONTAINING PROTEIN"/>
    <property type="match status" value="1"/>
</dbReference>
<organism evidence="3">
    <name type="scientific">Pseudo-nitzschia australis</name>
    <dbReference type="NCBI Taxonomy" id="44445"/>
    <lineage>
        <taxon>Eukaryota</taxon>
        <taxon>Sar</taxon>
        <taxon>Stramenopiles</taxon>
        <taxon>Ochrophyta</taxon>
        <taxon>Bacillariophyta</taxon>
        <taxon>Bacillariophyceae</taxon>
        <taxon>Bacillariophycidae</taxon>
        <taxon>Bacillariales</taxon>
        <taxon>Bacillariaceae</taxon>
        <taxon>Pseudo-nitzschia</taxon>
    </lineage>
</organism>
<dbReference type="PANTHER" id="PTHR33418">
    <property type="entry name" value="HELICASE-ASSOCIATED"/>
    <property type="match status" value="1"/>
</dbReference>
<dbReference type="Gene3D" id="6.10.140.530">
    <property type="match status" value="2"/>
</dbReference>
<protein>
    <recommendedName>
        <fullName evidence="2">Helicase-associated domain-containing protein</fullName>
    </recommendedName>
</protein>
<evidence type="ECO:0000259" key="2">
    <source>
        <dbReference type="Pfam" id="PF03457"/>
    </source>
</evidence>
<sequence length="435" mass="49637">MGKDELQLDLAETNARVALLQKRLAEGKPPATADRMPTVSLDSYKELQKKHDNMETHMKRAICKVVEKRTLVKQLTNHIASLQERLVINNGKGKGQEGTVTESFNANLHANLAKTTAKLIFLLKRHGHYNNDEKIKVDKKEGIVWGADEATYKKLKAELVEAKNRIDDLSKHNVDEATYKKLEAELLEANNHIEELSKNAADKVTYKTLEAELVEANNRIDEFSKHTVDESVEANNRDSELSKAKARIRKLEERLAAMPNGIEGQEELDIMNDDDDESIAENENDPWVIKFNQLCQYRMEHGNCMVTGKRYTSLSTWIKNQRSAYNVVRNGIKGRAKISAERIERLDSIGFYWGKKYSTSPEPSFQENFSELQNFKEVFGHCNVPPSQGSLGRFVSRARADFRRYKKCQGSLLTLDEFKQLKRIGFSFKRPSSGK</sequence>
<feature type="coiled-coil region" evidence="1">
    <location>
        <begin position="152"/>
        <end position="254"/>
    </location>
</feature>
<accession>A0A7S4EFI3</accession>
<feature type="coiled-coil region" evidence="1">
    <location>
        <begin position="3"/>
        <end position="85"/>
    </location>
</feature>